<feature type="region of interest" description="Disordered" evidence="1">
    <location>
        <begin position="157"/>
        <end position="195"/>
    </location>
</feature>
<dbReference type="AlphaFoldDB" id="A0A7J7GT69"/>
<dbReference type="EMBL" id="JACBKZ010000008">
    <property type="protein sequence ID" value="KAF5943973.1"/>
    <property type="molecule type" value="Genomic_DNA"/>
</dbReference>
<sequence>MSQFFLYQTLTRDTSIPQHIEKGIARGDIEPFSIMPFQVLFLNLTSFEKQGVNNGASLVVDRTYHLKDFKPEVRAMPFVFPLTAIGFASFETKRRFRAPRSAPKHPSPINETSRPVEHVTKEAAACKTNCSPASLLDSRYLAIASSADDYVDNGVVTESPESLESPRDGLHGKKDTLGAKRSSQDPLLQQSRHSTHKACMTLHKEFEWKSTSDVDEGETRIQNTKVTMRSSYFQQKLAKENDEENQNENLLGKEDVSTDKCENVNLDCKNKSALVVGEVKARIKNRKTMVRSSYFPHKPVNEGDQDSRQEKRLVNADLTTSTCENAILEIIILPCMALPDLLVRGYGIVSMDVSVDVRVDVSVMWGHGDGYRETKAEGGEFGCNISHLANYSNIAEKSMEKFVSVISSFRCSSSGSRANGLCAPLKDVQNTCTSR</sequence>
<reference evidence="2 3" key="2">
    <citation type="submission" date="2020-07" db="EMBL/GenBank/DDBJ databases">
        <title>Genome assembly of wild tea tree DASZ reveals pedigree and selection history of tea varieties.</title>
        <authorList>
            <person name="Zhang W."/>
        </authorList>
    </citation>
    <scope>NUCLEOTIDE SEQUENCE [LARGE SCALE GENOMIC DNA]</scope>
    <source>
        <strain evidence="3">cv. G240</strain>
        <tissue evidence="2">Leaf</tissue>
    </source>
</reference>
<proteinExistence type="predicted"/>
<name>A0A7J7GT69_CAMSI</name>
<organism evidence="2 3">
    <name type="scientific">Camellia sinensis</name>
    <name type="common">Tea plant</name>
    <name type="synonym">Thea sinensis</name>
    <dbReference type="NCBI Taxonomy" id="4442"/>
    <lineage>
        <taxon>Eukaryota</taxon>
        <taxon>Viridiplantae</taxon>
        <taxon>Streptophyta</taxon>
        <taxon>Embryophyta</taxon>
        <taxon>Tracheophyta</taxon>
        <taxon>Spermatophyta</taxon>
        <taxon>Magnoliopsida</taxon>
        <taxon>eudicotyledons</taxon>
        <taxon>Gunneridae</taxon>
        <taxon>Pentapetalae</taxon>
        <taxon>asterids</taxon>
        <taxon>Ericales</taxon>
        <taxon>Theaceae</taxon>
        <taxon>Camellia</taxon>
    </lineage>
</organism>
<accession>A0A7J7GT69</accession>
<feature type="region of interest" description="Disordered" evidence="1">
    <location>
        <begin position="97"/>
        <end position="116"/>
    </location>
</feature>
<gene>
    <name evidence="2" type="ORF">HYC85_018050</name>
</gene>
<keyword evidence="3" id="KW-1185">Reference proteome</keyword>
<dbReference type="Proteomes" id="UP000593564">
    <property type="component" value="Unassembled WGS sequence"/>
</dbReference>
<feature type="compositionally biased region" description="Basic and acidic residues" evidence="1">
    <location>
        <begin position="164"/>
        <end position="178"/>
    </location>
</feature>
<evidence type="ECO:0000313" key="3">
    <source>
        <dbReference type="Proteomes" id="UP000593564"/>
    </source>
</evidence>
<evidence type="ECO:0000256" key="1">
    <source>
        <dbReference type="SAM" id="MobiDB-lite"/>
    </source>
</evidence>
<reference evidence="3" key="1">
    <citation type="journal article" date="2020" name="Nat. Commun.">
        <title>Genome assembly of wild tea tree DASZ reveals pedigree and selection history of tea varieties.</title>
        <authorList>
            <person name="Zhang W."/>
            <person name="Zhang Y."/>
            <person name="Qiu H."/>
            <person name="Guo Y."/>
            <person name="Wan H."/>
            <person name="Zhang X."/>
            <person name="Scossa F."/>
            <person name="Alseekh S."/>
            <person name="Zhang Q."/>
            <person name="Wang P."/>
            <person name="Xu L."/>
            <person name="Schmidt M.H."/>
            <person name="Jia X."/>
            <person name="Li D."/>
            <person name="Zhu A."/>
            <person name="Guo F."/>
            <person name="Chen W."/>
            <person name="Ni D."/>
            <person name="Usadel B."/>
            <person name="Fernie A.R."/>
            <person name="Wen W."/>
        </authorList>
    </citation>
    <scope>NUCLEOTIDE SEQUENCE [LARGE SCALE GENOMIC DNA]</scope>
    <source>
        <strain evidence="3">cv. G240</strain>
    </source>
</reference>
<comment type="caution">
    <text evidence="2">The sequence shown here is derived from an EMBL/GenBank/DDBJ whole genome shotgun (WGS) entry which is preliminary data.</text>
</comment>
<evidence type="ECO:0000313" key="2">
    <source>
        <dbReference type="EMBL" id="KAF5943973.1"/>
    </source>
</evidence>
<protein>
    <submittedName>
        <fullName evidence="2">Uncharacterized protein</fullName>
    </submittedName>
</protein>